<reference evidence="4 5" key="1">
    <citation type="submission" date="2023-02" db="EMBL/GenBank/DDBJ databases">
        <title>Dictyobacter halimunensis sp. nov., a new member of the class Ktedonobacteria from forest soil in a geothermal area.</title>
        <authorList>
            <person name="Rachmania M.K."/>
            <person name="Ningsih F."/>
            <person name="Sakai Y."/>
            <person name="Yabe S."/>
            <person name="Yokota A."/>
            <person name="Sjamsuridzal W."/>
        </authorList>
    </citation>
    <scope>NUCLEOTIDE SEQUENCE [LARGE SCALE GENOMIC DNA]</scope>
    <source>
        <strain evidence="4 5">S3.2.2.5</strain>
    </source>
</reference>
<proteinExistence type="inferred from homology"/>
<dbReference type="PROSITE" id="PS51257">
    <property type="entry name" value="PROKAR_LIPOPROTEIN"/>
    <property type="match status" value="1"/>
</dbReference>
<keyword evidence="2 3" id="KW-0732">Signal</keyword>
<evidence type="ECO:0000256" key="1">
    <source>
        <dbReference type="ARBA" id="ARBA00007162"/>
    </source>
</evidence>
<dbReference type="Proteomes" id="UP001344906">
    <property type="component" value="Unassembled WGS sequence"/>
</dbReference>
<protein>
    <recommendedName>
        <fullName evidence="6">Phosphonate ABC transporter substrate-binding protein</fullName>
    </recommendedName>
</protein>
<organism evidence="4 5">
    <name type="scientific">Dictyobacter halimunensis</name>
    <dbReference type="NCBI Taxonomy" id="3026934"/>
    <lineage>
        <taxon>Bacteria</taxon>
        <taxon>Bacillati</taxon>
        <taxon>Chloroflexota</taxon>
        <taxon>Ktedonobacteria</taxon>
        <taxon>Ktedonobacterales</taxon>
        <taxon>Dictyobacteraceae</taxon>
        <taxon>Dictyobacter</taxon>
    </lineage>
</organism>
<gene>
    <name evidence="4" type="ORF">KDH_04390</name>
</gene>
<accession>A0ABQ6FIY6</accession>
<dbReference type="InterPro" id="IPR005770">
    <property type="entry name" value="PhnD"/>
</dbReference>
<evidence type="ECO:0000313" key="4">
    <source>
        <dbReference type="EMBL" id="GLV53587.1"/>
    </source>
</evidence>
<evidence type="ECO:0008006" key="6">
    <source>
        <dbReference type="Google" id="ProtNLM"/>
    </source>
</evidence>
<dbReference type="PANTHER" id="PTHR35841:SF1">
    <property type="entry name" value="PHOSPHONATES-BINDING PERIPLASMIC PROTEIN"/>
    <property type="match status" value="1"/>
</dbReference>
<comment type="similarity">
    <text evidence="1">Belongs to the phosphate/phosphite/phosphonate binding protein family.</text>
</comment>
<evidence type="ECO:0000256" key="2">
    <source>
        <dbReference type="ARBA" id="ARBA00022729"/>
    </source>
</evidence>
<comment type="caution">
    <text evidence="4">The sequence shown here is derived from an EMBL/GenBank/DDBJ whole genome shotgun (WGS) entry which is preliminary data.</text>
</comment>
<dbReference type="RefSeq" id="WP_338247299.1">
    <property type="nucleotide sequence ID" value="NZ_BSRI01000001.1"/>
</dbReference>
<dbReference type="EMBL" id="BSRI01000001">
    <property type="protein sequence ID" value="GLV53587.1"/>
    <property type="molecule type" value="Genomic_DNA"/>
</dbReference>
<keyword evidence="5" id="KW-1185">Reference proteome</keyword>
<name>A0ABQ6FIY6_9CHLR</name>
<evidence type="ECO:0000313" key="5">
    <source>
        <dbReference type="Proteomes" id="UP001344906"/>
    </source>
</evidence>
<sequence length="316" mass="32856">MSGIKPQNRRFLSFGAFFACIMLLLAACGNSGNTNNGSTNAVAPKNCPHPISLSKITVGVIPAESQTSVVGETQPFATALSKQICKPVEVFVGTNYTAVITAMSNGKADLANFGPLSYVLASQEGGIQAISLALAEKTKATSYQSYIITTPKTGIKTVQDLKGKTFSFVDPASTSGNLEPRYMMKQAGLNADTDVKGSYIGSHDASLLAVLSGKVNAGAVASDTYNHLLQEGKFKAGDLSIVKKSDPIPEDPMAVRKGMSQSDMASLQKALLALNDNPDAAKAIGAGGFGPGDDSLYNGIRALAKSLNIDLKKVAG</sequence>
<dbReference type="Pfam" id="PF12974">
    <property type="entry name" value="Phosphonate-bd"/>
    <property type="match status" value="1"/>
</dbReference>
<feature type="signal peptide" evidence="3">
    <location>
        <begin position="1"/>
        <end position="26"/>
    </location>
</feature>
<dbReference type="PANTHER" id="PTHR35841">
    <property type="entry name" value="PHOSPHONATES-BINDING PERIPLASMIC PROTEIN"/>
    <property type="match status" value="1"/>
</dbReference>
<dbReference type="NCBIfam" id="TIGR01098">
    <property type="entry name" value="3A0109s03R"/>
    <property type="match status" value="1"/>
</dbReference>
<evidence type="ECO:0000256" key="3">
    <source>
        <dbReference type="SAM" id="SignalP"/>
    </source>
</evidence>
<dbReference type="Gene3D" id="3.40.190.10">
    <property type="entry name" value="Periplasmic binding protein-like II"/>
    <property type="match status" value="2"/>
</dbReference>
<dbReference type="SUPFAM" id="SSF53850">
    <property type="entry name" value="Periplasmic binding protein-like II"/>
    <property type="match status" value="1"/>
</dbReference>
<dbReference type="CDD" id="cd01071">
    <property type="entry name" value="PBP2_PhnD_like"/>
    <property type="match status" value="1"/>
</dbReference>
<feature type="chain" id="PRO_5046889698" description="Phosphonate ABC transporter substrate-binding protein" evidence="3">
    <location>
        <begin position="27"/>
        <end position="316"/>
    </location>
</feature>